<dbReference type="InterPro" id="IPR004307">
    <property type="entry name" value="TspO_MBR"/>
</dbReference>
<dbReference type="CDD" id="cd15904">
    <property type="entry name" value="TSPO_MBR"/>
    <property type="match status" value="1"/>
</dbReference>
<evidence type="ECO:0000256" key="6">
    <source>
        <dbReference type="SAM" id="Phobius"/>
    </source>
</evidence>
<dbReference type="EMBL" id="LNQM01000002">
    <property type="protein sequence ID" value="KSU77916.1"/>
    <property type="molecule type" value="Genomic_DNA"/>
</dbReference>
<dbReference type="PANTHER" id="PTHR10057:SF0">
    <property type="entry name" value="TRANSLOCATOR PROTEIN"/>
    <property type="match status" value="1"/>
</dbReference>
<comment type="caution">
    <text evidence="7">The sequence shown here is derived from an EMBL/GenBank/DDBJ whole genome shotgun (WGS) entry which is preliminary data.</text>
</comment>
<keyword evidence="4 6" id="KW-1133">Transmembrane helix</keyword>
<name>A0A0V8IT31_9MICC</name>
<dbReference type="Gene3D" id="1.20.1260.100">
    <property type="entry name" value="TspO/MBR protein"/>
    <property type="match status" value="1"/>
</dbReference>
<organism evidence="7 8">
    <name type="scientific">Pseudarthrobacter enclensis</name>
    <dbReference type="NCBI Taxonomy" id="993070"/>
    <lineage>
        <taxon>Bacteria</taxon>
        <taxon>Bacillati</taxon>
        <taxon>Actinomycetota</taxon>
        <taxon>Actinomycetes</taxon>
        <taxon>Micrococcales</taxon>
        <taxon>Micrococcaceae</taxon>
        <taxon>Pseudarthrobacter</taxon>
    </lineage>
</organism>
<dbReference type="FunFam" id="1.20.1260.100:FF:000001">
    <property type="entry name" value="translocator protein 2"/>
    <property type="match status" value="1"/>
</dbReference>
<accession>A0A0V8IT31</accession>
<keyword evidence="8" id="KW-1185">Reference proteome</keyword>
<evidence type="ECO:0000313" key="7">
    <source>
        <dbReference type="EMBL" id="KSU77916.1"/>
    </source>
</evidence>
<feature type="transmembrane region" description="Helical" evidence="6">
    <location>
        <begin position="44"/>
        <end position="65"/>
    </location>
</feature>
<evidence type="ECO:0000256" key="4">
    <source>
        <dbReference type="ARBA" id="ARBA00022989"/>
    </source>
</evidence>
<evidence type="ECO:0000256" key="5">
    <source>
        <dbReference type="ARBA" id="ARBA00023136"/>
    </source>
</evidence>
<dbReference type="STRING" id="993070.AS031_07605"/>
<dbReference type="OrthoDB" id="9795496at2"/>
<dbReference type="PANTHER" id="PTHR10057">
    <property type="entry name" value="PERIPHERAL-TYPE BENZODIAZEPINE RECEPTOR"/>
    <property type="match status" value="1"/>
</dbReference>
<evidence type="ECO:0000256" key="1">
    <source>
        <dbReference type="ARBA" id="ARBA00004141"/>
    </source>
</evidence>
<dbReference type="Proteomes" id="UP000053199">
    <property type="component" value="Unassembled WGS sequence"/>
</dbReference>
<gene>
    <name evidence="7" type="ORF">AS031_07605</name>
</gene>
<keyword evidence="5 6" id="KW-0472">Membrane</keyword>
<dbReference type="GO" id="GO:0033013">
    <property type="term" value="P:tetrapyrrole metabolic process"/>
    <property type="evidence" value="ECO:0007669"/>
    <property type="project" value="UniProtKB-ARBA"/>
</dbReference>
<protein>
    <submittedName>
        <fullName evidence="7">TspO protein</fullName>
    </submittedName>
</protein>
<comment type="similarity">
    <text evidence="2">Belongs to the TspO/BZRP family.</text>
</comment>
<keyword evidence="3 6" id="KW-0812">Transmembrane</keyword>
<proteinExistence type="inferred from homology"/>
<evidence type="ECO:0000256" key="2">
    <source>
        <dbReference type="ARBA" id="ARBA00007524"/>
    </source>
</evidence>
<reference evidence="7 8" key="1">
    <citation type="journal article" date="2014" name="Arch. Microbiol.">
        <title>Arthrobacter enclensis sp. nov., isolated from sediment sample.</title>
        <authorList>
            <person name="Dastager S.G."/>
            <person name="Liu Q."/>
            <person name="Tang S.K."/>
            <person name="Krishnamurthi S."/>
            <person name="Lee J.C."/>
            <person name="Li W.J."/>
        </authorList>
    </citation>
    <scope>NUCLEOTIDE SEQUENCE [LARGE SCALE GENOMIC DNA]</scope>
    <source>
        <strain evidence="7 8">NIO-1008</strain>
    </source>
</reference>
<sequence>MEPRTLAWTAAATAATAALGGAATEPRSAWYLRLRKPDWQPPAAVFPVVWTALYADIAVTSAVALDRAAVIGSAAALDGSGSGDDGGAGPGAAGRRRELLSYQRALALNLVLNAAWSWFFWRSRKPWLAAAEAGLLAASSADLVRRTHRLDRAAGVSLAPYAAWCGFATVLSAAIARLNPPRKG</sequence>
<comment type="subcellular location">
    <subcellularLocation>
        <location evidence="1">Membrane</location>
        <topology evidence="1">Multi-pass membrane protein</topology>
    </subcellularLocation>
</comment>
<evidence type="ECO:0000313" key="8">
    <source>
        <dbReference type="Proteomes" id="UP000053199"/>
    </source>
</evidence>
<evidence type="ECO:0000256" key="3">
    <source>
        <dbReference type="ARBA" id="ARBA00022692"/>
    </source>
</evidence>
<feature type="transmembrane region" description="Helical" evidence="6">
    <location>
        <begin position="156"/>
        <end position="176"/>
    </location>
</feature>
<dbReference type="RefSeq" id="WP_058267506.1">
    <property type="nucleotide sequence ID" value="NZ_FMAZ01000002.1"/>
</dbReference>
<dbReference type="AlphaFoldDB" id="A0A0V8IT31"/>
<dbReference type="InterPro" id="IPR038330">
    <property type="entry name" value="TspO/MBR-related_sf"/>
</dbReference>
<dbReference type="GO" id="GO:0016020">
    <property type="term" value="C:membrane"/>
    <property type="evidence" value="ECO:0007669"/>
    <property type="project" value="UniProtKB-SubCell"/>
</dbReference>
<dbReference type="Pfam" id="PF03073">
    <property type="entry name" value="TspO_MBR"/>
    <property type="match status" value="1"/>
</dbReference>
<dbReference type="PIRSF" id="PIRSF005859">
    <property type="entry name" value="PBR"/>
    <property type="match status" value="1"/>
</dbReference>